<gene>
    <name evidence="1" type="ORF">SO802_026086</name>
</gene>
<accession>A0AAW2BYV5</accession>
<organism evidence="1 2">
    <name type="scientific">Lithocarpus litseifolius</name>
    <dbReference type="NCBI Taxonomy" id="425828"/>
    <lineage>
        <taxon>Eukaryota</taxon>
        <taxon>Viridiplantae</taxon>
        <taxon>Streptophyta</taxon>
        <taxon>Embryophyta</taxon>
        <taxon>Tracheophyta</taxon>
        <taxon>Spermatophyta</taxon>
        <taxon>Magnoliopsida</taxon>
        <taxon>eudicotyledons</taxon>
        <taxon>Gunneridae</taxon>
        <taxon>Pentapetalae</taxon>
        <taxon>rosids</taxon>
        <taxon>fabids</taxon>
        <taxon>Fagales</taxon>
        <taxon>Fagaceae</taxon>
        <taxon>Lithocarpus</taxon>
    </lineage>
</organism>
<name>A0AAW2BYV5_9ROSI</name>
<sequence>MSALRRTYNTCNTDKNPLTSKVKVRFELGSSSDGSATTKARLVAGSSSVDNGDEIRRMRSLAVDLLRHIAMLVAEEYERRVKDARKAGGAKGEYEIDLVSYTSSLALRVKTKIGNQKMELFKWVLEPKTQIGLAASYGFFSA</sequence>
<evidence type="ECO:0000313" key="1">
    <source>
        <dbReference type="EMBL" id="KAK9991101.1"/>
    </source>
</evidence>
<keyword evidence="2" id="KW-1185">Reference proteome</keyword>
<dbReference type="PANTHER" id="PTHR36067:SF1">
    <property type="entry name" value="EXPRESSED PROTEIN"/>
    <property type="match status" value="1"/>
</dbReference>
<dbReference type="EMBL" id="JAZDWU010000009">
    <property type="protein sequence ID" value="KAK9991101.1"/>
    <property type="molecule type" value="Genomic_DNA"/>
</dbReference>
<dbReference type="PANTHER" id="PTHR36067">
    <property type="entry name" value="EXPRESSED PROTEIN"/>
    <property type="match status" value="1"/>
</dbReference>
<proteinExistence type="predicted"/>
<reference evidence="1 2" key="1">
    <citation type="submission" date="2024-01" db="EMBL/GenBank/DDBJ databases">
        <title>A telomere-to-telomere, gap-free genome of sweet tea (Lithocarpus litseifolius).</title>
        <authorList>
            <person name="Zhou J."/>
        </authorList>
    </citation>
    <scope>NUCLEOTIDE SEQUENCE [LARGE SCALE GENOMIC DNA]</scope>
    <source>
        <strain evidence="1">Zhou-2022a</strain>
        <tissue evidence="1">Leaf</tissue>
    </source>
</reference>
<evidence type="ECO:0000313" key="2">
    <source>
        <dbReference type="Proteomes" id="UP001459277"/>
    </source>
</evidence>
<dbReference type="Proteomes" id="UP001459277">
    <property type="component" value="Unassembled WGS sequence"/>
</dbReference>
<protein>
    <submittedName>
        <fullName evidence="1">Uncharacterized protein</fullName>
    </submittedName>
</protein>
<comment type="caution">
    <text evidence="1">The sequence shown here is derived from an EMBL/GenBank/DDBJ whole genome shotgun (WGS) entry which is preliminary data.</text>
</comment>
<dbReference type="AlphaFoldDB" id="A0AAW2BYV5"/>